<dbReference type="Gramene" id="OGLUM02G26590.1">
    <property type="protein sequence ID" value="OGLUM02G26590.1"/>
    <property type="gene ID" value="OGLUM02G26590"/>
</dbReference>
<keyword evidence="1" id="KW-0812">Transmembrane</keyword>
<evidence type="ECO:0000256" key="1">
    <source>
        <dbReference type="SAM" id="Phobius"/>
    </source>
</evidence>
<organism evidence="2">
    <name type="scientific">Oryza glumipatula</name>
    <dbReference type="NCBI Taxonomy" id="40148"/>
    <lineage>
        <taxon>Eukaryota</taxon>
        <taxon>Viridiplantae</taxon>
        <taxon>Streptophyta</taxon>
        <taxon>Embryophyta</taxon>
        <taxon>Tracheophyta</taxon>
        <taxon>Spermatophyta</taxon>
        <taxon>Magnoliopsida</taxon>
        <taxon>Liliopsida</taxon>
        <taxon>Poales</taxon>
        <taxon>Poaceae</taxon>
        <taxon>BOP clade</taxon>
        <taxon>Oryzoideae</taxon>
        <taxon>Oryzeae</taxon>
        <taxon>Oryzinae</taxon>
        <taxon>Oryza</taxon>
    </lineage>
</organism>
<evidence type="ECO:0000313" key="2">
    <source>
        <dbReference type="EnsemblPlants" id="OGLUM02G26590.1"/>
    </source>
</evidence>
<keyword evidence="1" id="KW-0472">Membrane</keyword>
<accession>A0A0D9YVR1</accession>
<keyword evidence="1" id="KW-1133">Transmembrane helix</keyword>
<proteinExistence type="predicted"/>
<dbReference type="Proteomes" id="UP000026961">
    <property type="component" value="Chromosome 2"/>
</dbReference>
<reference evidence="2" key="1">
    <citation type="submission" date="2015-04" db="UniProtKB">
        <authorList>
            <consortium name="EnsemblPlants"/>
        </authorList>
    </citation>
    <scope>IDENTIFICATION</scope>
</reference>
<dbReference type="EnsemblPlants" id="OGLUM02G26590.1">
    <property type="protein sequence ID" value="OGLUM02G26590.1"/>
    <property type="gene ID" value="OGLUM02G26590"/>
</dbReference>
<feature type="transmembrane region" description="Helical" evidence="1">
    <location>
        <begin position="20"/>
        <end position="40"/>
    </location>
</feature>
<reference evidence="2" key="2">
    <citation type="submission" date="2018-05" db="EMBL/GenBank/DDBJ databases">
        <title>OgluRS3 (Oryza glumaepatula Reference Sequence Version 3).</title>
        <authorList>
            <person name="Zhang J."/>
            <person name="Kudrna D."/>
            <person name="Lee S."/>
            <person name="Talag J."/>
            <person name="Welchert J."/>
            <person name="Wing R.A."/>
        </authorList>
    </citation>
    <scope>NUCLEOTIDE SEQUENCE [LARGE SCALE GENOMIC DNA]</scope>
</reference>
<dbReference type="HOGENOM" id="CLU_1716091_0_0_1"/>
<sequence>MYCLSLCDELVKFNVCWSKFTMFSSSCNPVVACLLLFLFLSGAETRRVPRTRCGDGDGGNLPPVRGWGRGTFCFLCCGDGYGVLKPDGGSPVAIPNLPPVPPYHSHSQIRLFLRTFFLHPAIYFRCDGSDDLICLDCEECESYLAAKLRRGSN</sequence>
<evidence type="ECO:0000313" key="3">
    <source>
        <dbReference type="Proteomes" id="UP000026961"/>
    </source>
</evidence>
<protein>
    <submittedName>
        <fullName evidence="2">Uncharacterized protein</fullName>
    </submittedName>
</protein>
<dbReference type="AlphaFoldDB" id="A0A0D9YVR1"/>
<keyword evidence="3" id="KW-1185">Reference proteome</keyword>
<name>A0A0D9YVR1_9ORYZ</name>